<keyword evidence="1" id="KW-0805">Transcription regulation</keyword>
<dbReference type="PANTHER" id="PTHR43280">
    <property type="entry name" value="ARAC-FAMILY TRANSCRIPTIONAL REGULATOR"/>
    <property type="match status" value="1"/>
</dbReference>
<dbReference type="Gene3D" id="1.10.10.60">
    <property type="entry name" value="Homeodomain-like"/>
    <property type="match status" value="1"/>
</dbReference>
<accession>A0A246WL38</accession>
<sequence length="293" mass="33314">MPTSELAAHVTRRSHKMPAMQSDVLHCELSSGAGYVMDWHAHDCHMLLLPRRGSLLLSTEDSRTGMRLSSLSFSAVGIDIGHATAATCSEESHLTLYVEPDYLRRYGPGHAGTDLLAAISGHGQWSRSDVLDAILVLYDRIEASMPSPLIDAEEQRRRLRHLNHLLFEECMRIVARTERIDAAGRNGNNALLIRQVQQFIDEHLEEHHDIDMLCRQFHLSRRHLTRLFREIARESVVDYGNRRRVERAQRLIHERGMSVLQAGLAVGIDSPSYLARLFRKHLGILPSDCRKTH</sequence>
<comment type="caution">
    <text evidence="5">The sequence shown here is derived from an EMBL/GenBank/DDBJ whole genome shotgun (WGS) entry which is preliminary data.</text>
</comment>
<reference evidence="5 6" key="1">
    <citation type="submission" date="2017-06" db="EMBL/GenBank/DDBJ databases">
        <title>Herbaspirillum phytohormonus sp. nov., isolated from the root nodule of Robinia pseudoacacia in lead-zinc mine.</title>
        <authorList>
            <person name="Fan M."/>
            <person name="Lin Y."/>
        </authorList>
    </citation>
    <scope>NUCLEOTIDE SEQUENCE [LARGE SCALE GENOMIC DNA]</scope>
    <source>
        <strain evidence="5 6">HZ10</strain>
    </source>
</reference>
<feature type="domain" description="HTH araC/xylS-type" evidence="4">
    <location>
        <begin position="194"/>
        <end position="292"/>
    </location>
</feature>
<organism evidence="5 6">
    <name type="scientific">Herbaspirillum robiniae</name>
    <dbReference type="NCBI Taxonomy" id="2014887"/>
    <lineage>
        <taxon>Bacteria</taxon>
        <taxon>Pseudomonadati</taxon>
        <taxon>Pseudomonadota</taxon>
        <taxon>Betaproteobacteria</taxon>
        <taxon>Burkholderiales</taxon>
        <taxon>Oxalobacteraceae</taxon>
        <taxon>Herbaspirillum</taxon>
    </lineage>
</organism>
<evidence type="ECO:0000313" key="5">
    <source>
        <dbReference type="EMBL" id="OWY27038.1"/>
    </source>
</evidence>
<name>A0A246WL38_9BURK</name>
<evidence type="ECO:0000259" key="4">
    <source>
        <dbReference type="PROSITE" id="PS01124"/>
    </source>
</evidence>
<evidence type="ECO:0000313" key="6">
    <source>
        <dbReference type="Proteomes" id="UP000197596"/>
    </source>
</evidence>
<proteinExistence type="predicted"/>
<dbReference type="AlphaFoldDB" id="A0A246WL38"/>
<dbReference type="SUPFAM" id="SSF46689">
    <property type="entry name" value="Homeodomain-like"/>
    <property type="match status" value="2"/>
</dbReference>
<evidence type="ECO:0000256" key="2">
    <source>
        <dbReference type="ARBA" id="ARBA00023125"/>
    </source>
</evidence>
<dbReference type="GO" id="GO:0043565">
    <property type="term" value="F:sequence-specific DNA binding"/>
    <property type="evidence" value="ECO:0007669"/>
    <property type="project" value="InterPro"/>
</dbReference>
<dbReference type="InterPro" id="IPR018060">
    <property type="entry name" value="HTH_AraC"/>
</dbReference>
<keyword evidence="3" id="KW-0804">Transcription</keyword>
<evidence type="ECO:0000256" key="1">
    <source>
        <dbReference type="ARBA" id="ARBA00023015"/>
    </source>
</evidence>
<dbReference type="EMBL" id="NJGU01000013">
    <property type="protein sequence ID" value="OWY27038.1"/>
    <property type="molecule type" value="Genomic_DNA"/>
</dbReference>
<dbReference type="PANTHER" id="PTHR43280:SF2">
    <property type="entry name" value="HTH-TYPE TRANSCRIPTIONAL REGULATOR EXSA"/>
    <property type="match status" value="1"/>
</dbReference>
<dbReference type="GO" id="GO:0003700">
    <property type="term" value="F:DNA-binding transcription factor activity"/>
    <property type="evidence" value="ECO:0007669"/>
    <property type="project" value="InterPro"/>
</dbReference>
<evidence type="ECO:0000256" key="3">
    <source>
        <dbReference type="ARBA" id="ARBA00023163"/>
    </source>
</evidence>
<protein>
    <submittedName>
        <fullName evidence="5">AraC family transcriptional regulator</fullName>
    </submittedName>
</protein>
<dbReference type="InterPro" id="IPR018062">
    <property type="entry name" value="HTH_AraC-typ_CS"/>
</dbReference>
<dbReference type="Pfam" id="PF12833">
    <property type="entry name" value="HTH_18"/>
    <property type="match status" value="1"/>
</dbReference>
<gene>
    <name evidence="5" type="ORF">CEJ42_20635</name>
</gene>
<dbReference type="InterPro" id="IPR009057">
    <property type="entry name" value="Homeodomain-like_sf"/>
</dbReference>
<dbReference type="SMART" id="SM00342">
    <property type="entry name" value="HTH_ARAC"/>
    <property type="match status" value="1"/>
</dbReference>
<keyword evidence="2" id="KW-0238">DNA-binding</keyword>
<dbReference type="PROSITE" id="PS00041">
    <property type="entry name" value="HTH_ARAC_FAMILY_1"/>
    <property type="match status" value="1"/>
</dbReference>
<dbReference type="PROSITE" id="PS01124">
    <property type="entry name" value="HTH_ARAC_FAMILY_2"/>
    <property type="match status" value="1"/>
</dbReference>
<dbReference type="Proteomes" id="UP000197596">
    <property type="component" value="Unassembled WGS sequence"/>
</dbReference>